<dbReference type="EMBL" id="CAADRM010000107">
    <property type="protein sequence ID" value="VFU15625.1"/>
    <property type="molecule type" value="Genomic_DNA"/>
</dbReference>
<protein>
    <recommendedName>
        <fullName evidence="2">Alginate export domain-containing protein</fullName>
    </recommendedName>
</protein>
<reference evidence="1" key="1">
    <citation type="submission" date="2019-03" db="EMBL/GenBank/DDBJ databases">
        <authorList>
            <person name="Hao L."/>
        </authorList>
    </citation>
    <scope>NUCLEOTIDE SEQUENCE</scope>
</reference>
<evidence type="ECO:0008006" key="2">
    <source>
        <dbReference type="Google" id="ProtNLM"/>
    </source>
</evidence>
<evidence type="ECO:0000313" key="1">
    <source>
        <dbReference type="EMBL" id="VFU15625.1"/>
    </source>
</evidence>
<proteinExistence type="predicted"/>
<organism evidence="1">
    <name type="scientific">anaerobic digester metagenome</name>
    <dbReference type="NCBI Taxonomy" id="1263854"/>
    <lineage>
        <taxon>unclassified sequences</taxon>
        <taxon>metagenomes</taxon>
        <taxon>ecological metagenomes</taxon>
    </lineage>
</organism>
<name>A0A485M2H5_9ZZZZ</name>
<sequence length="441" mass="48859">MKKVLCTIALMLLVATSAYAQATFSLTGSYWAEGKYWFNYNPGPDQKADYNDTSFGFYEQDIKLFPKVSVGNTSLNMKISITDTNWGEVIAGQTTHDLGTNYVEPDDNIAVERAFITHKFGDKFILDVGLMDGTQWGTVFGDDKTGRWRVKGTALTPVGAIGALVEKIAENGAVGENAAWENDDSDNYALFAVTKVGSVYIKPLFFYVDTDHVIPGDGDNYFKRLYYSLAFDGELGPVSFESEFNYNDYKLEAGDGAIDEDWNTWGMYFNVWKALDSMTPGFVFAYGSYDGDQAANFAALGFDNFVYFSGLDFEDDFNSTVILGDEFGWGGGDDLLAATLLKLYVNEIKTGIEPLTLSTYFAYVMSNQEDGQESISGLNTTVPNTYEDATAWEACFGASYRITDNLIYSVYGAYADINYDADNIDDPDAVYLIANAIEFNF</sequence>
<dbReference type="AlphaFoldDB" id="A0A485M2H5"/>
<gene>
    <name evidence="1" type="ORF">SCFA_430014</name>
</gene>
<accession>A0A485M2H5</accession>